<keyword evidence="3 5" id="KW-0067">ATP-binding</keyword>
<evidence type="ECO:0000313" key="6">
    <source>
        <dbReference type="Proteomes" id="UP001056429"/>
    </source>
</evidence>
<dbReference type="Pfam" id="PF00005">
    <property type="entry name" value="ABC_tran"/>
    <property type="match status" value="1"/>
</dbReference>
<dbReference type="InterPro" id="IPR003593">
    <property type="entry name" value="AAA+_ATPase"/>
</dbReference>
<reference evidence="5" key="2">
    <citation type="submission" date="2021-04" db="EMBL/GenBank/DDBJ databases">
        <authorList>
            <person name="Dong X."/>
        </authorList>
    </citation>
    <scope>NUCLEOTIDE SEQUENCE</scope>
    <source>
        <strain evidence="5">ZWT</strain>
    </source>
</reference>
<evidence type="ECO:0000256" key="1">
    <source>
        <dbReference type="ARBA" id="ARBA00022448"/>
    </source>
</evidence>
<dbReference type="InterPro" id="IPR050166">
    <property type="entry name" value="ABC_transporter_ATP-bind"/>
</dbReference>
<organism evidence="5 6">
    <name type="scientific">Oceanirhabdus seepicola</name>
    <dbReference type="NCBI Taxonomy" id="2828781"/>
    <lineage>
        <taxon>Bacteria</taxon>
        <taxon>Bacillati</taxon>
        <taxon>Bacillota</taxon>
        <taxon>Clostridia</taxon>
        <taxon>Eubacteriales</taxon>
        <taxon>Clostridiaceae</taxon>
        <taxon>Oceanirhabdus</taxon>
    </lineage>
</organism>
<evidence type="ECO:0000256" key="2">
    <source>
        <dbReference type="ARBA" id="ARBA00022741"/>
    </source>
</evidence>
<evidence type="ECO:0000256" key="3">
    <source>
        <dbReference type="ARBA" id="ARBA00022840"/>
    </source>
</evidence>
<dbReference type="RefSeq" id="WP_250858151.1">
    <property type="nucleotide sequence ID" value="NZ_JAGSOJ010000001.1"/>
</dbReference>
<dbReference type="AlphaFoldDB" id="A0A9J6NXM9"/>
<dbReference type="InterPro" id="IPR003439">
    <property type="entry name" value="ABC_transporter-like_ATP-bd"/>
</dbReference>
<protein>
    <submittedName>
        <fullName evidence="5">ABC transporter ATP-binding protein</fullName>
    </submittedName>
</protein>
<name>A0A9J6NXM9_9CLOT</name>
<evidence type="ECO:0000313" key="5">
    <source>
        <dbReference type="EMBL" id="MCM1989210.1"/>
    </source>
</evidence>
<dbReference type="PROSITE" id="PS50893">
    <property type="entry name" value="ABC_TRANSPORTER_2"/>
    <property type="match status" value="1"/>
</dbReference>
<keyword evidence="2" id="KW-0547">Nucleotide-binding</keyword>
<dbReference type="EMBL" id="JAGSOJ010000001">
    <property type="protein sequence ID" value="MCM1989210.1"/>
    <property type="molecule type" value="Genomic_DNA"/>
</dbReference>
<keyword evidence="1" id="KW-0813">Transport</keyword>
<dbReference type="GO" id="GO:0005524">
    <property type="term" value="F:ATP binding"/>
    <property type="evidence" value="ECO:0007669"/>
    <property type="project" value="UniProtKB-KW"/>
</dbReference>
<dbReference type="PANTHER" id="PTHR42788">
    <property type="entry name" value="TAURINE IMPORT ATP-BINDING PROTEIN-RELATED"/>
    <property type="match status" value="1"/>
</dbReference>
<dbReference type="SUPFAM" id="SSF52540">
    <property type="entry name" value="P-loop containing nucleoside triphosphate hydrolases"/>
    <property type="match status" value="1"/>
</dbReference>
<dbReference type="Proteomes" id="UP001056429">
    <property type="component" value="Unassembled WGS sequence"/>
</dbReference>
<gene>
    <name evidence="5" type="ORF">KDK92_05610</name>
</gene>
<accession>A0A9J6NXM9</accession>
<comment type="caution">
    <text evidence="5">The sequence shown here is derived from an EMBL/GenBank/DDBJ whole genome shotgun (WGS) entry which is preliminary data.</text>
</comment>
<keyword evidence="6" id="KW-1185">Reference proteome</keyword>
<dbReference type="PROSITE" id="PS00211">
    <property type="entry name" value="ABC_TRANSPORTER_1"/>
    <property type="match status" value="1"/>
</dbReference>
<dbReference type="InterPro" id="IPR017871">
    <property type="entry name" value="ABC_transporter-like_CS"/>
</dbReference>
<dbReference type="Gene3D" id="3.40.50.300">
    <property type="entry name" value="P-loop containing nucleotide triphosphate hydrolases"/>
    <property type="match status" value="1"/>
</dbReference>
<sequence>MKSLKLDNINMIFFNKKSENLVLKDINFQAKNEDFIAIVGPSGCGKSTILNIIAGLITPTFGSANLDNEEIKDCNNKIAYMFQSDHLFPWLSVWNNVTLGLKIQKKYNKSNIEFIENLLKKYDLIDYKSYYPNEISGGMKQKVALIRTLALNPELLLLDEPFSALDYQTRLKIGDEVYKIIKEEKKTAIIVTHDIPEAISLSNKVLILSKNPACIKAAIDIEFPEEFQSPLQRRKSPMFGLYYEKIWEELEDEKSTCKKS</sequence>
<dbReference type="SMART" id="SM00382">
    <property type="entry name" value="AAA"/>
    <property type="match status" value="1"/>
</dbReference>
<dbReference type="PANTHER" id="PTHR42788:SF21">
    <property type="entry name" value="ABC TRANSPORTER ATP-BINDING PROTEIN"/>
    <property type="match status" value="1"/>
</dbReference>
<dbReference type="InterPro" id="IPR027417">
    <property type="entry name" value="P-loop_NTPase"/>
</dbReference>
<dbReference type="GO" id="GO:0016887">
    <property type="term" value="F:ATP hydrolysis activity"/>
    <property type="evidence" value="ECO:0007669"/>
    <property type="project" value="InterPro"/>
</dbReference>
<reference evidence="5" key="1">
    <citation type="journal article" date="2021" name="mSystems">
        <title>Bacteria and Archaea Synergistically Convert Glycine Betaine to Biogenic Methane in the Formosa Cold Seep of the South China Sea.</title>
        <authorList>
            <person name="Li L."/>
            <person name="Zhang W."/>
            <person name="Zhang S."/>
            <person name="Song L."/>
            <person name="Sun Q."/>
            <person name="Zhang H."/>
            <person name="Xiang H."/>
            <person name="Dong X."/>
        </authorList>
    </citation>
    <scope>NUCLEOTIDE SEQUENCE</scope>
    <source>
        <strain evidence="5">ZWT</strain>
    </source>
</reference>
<proteinExistence type="predicted"/>
<evidence type="ECO:0000259" key="4">
    <source>
        <dbReference type="PROSITE" id="PS50893"/>
    </source>
</evidence>
<feature type="domain" description="ABC transporter" evidence="4">
    <location>
        <begin position="4"/>
        <end position="235"/>
    </location>
</feature>